<dbReference type="InterPro" id="IPR036691">
    <property type="entry name" value="Endo/exonu/phosph_ase_sf"/>
</dbReference>
<sequence length="298" mass="33385">MKNVWKAAGMLLLAFVMAGSSLFGWVEASAATKEKELNLNVMSFNLRYLNNNDPSPHTWAERLPTVKQLIRKENPDIIGTQEAVYKQVADVGAALPGYDWIGLGRLGGSKGEFMAIYFNKQRFIPLEWDHFWLSDTPQVIGSATWGNSIPRMATWVKFQEKKTGKQFYFVNTHFDHQSANAREKSAELINEKVSSFDQSLPVILTGDFNAKPDTLPHQLLTSKGLFADTWEVADTQVNSHIGTFNGFKDPSGGGEGNRIDWVLSKGNIGVKKAEINDWTKNGQFPSDHYPVQVEMTLK</sequence>
<reference evidence="3 4" key="1">
    <citation type="submission" date="2019-10" db="EMBL/GenBank/DDBJ databases">
        <title>Bacillus aerolatum sp. nov., isolated from bioaerosol of sport playgrounds.</title>
        <authorList>
            <person name="Chen P."/>
            <person name="Zhang G."/>
        </authorList>
    </citation>
    <scope>NUCLEOTIDE SEQUENCE [LARGE SCALE GENOMIC DNA]</scope>
    <source>
        <strain evidence="3 4">CX253</strain>
    </source>
</reference>
<accession>A0A6I1FSD9</accession>
<comment type="caution">
    <text evidence="3">The sequence shown here is derived from an EMBL/GenBank/DDBJ whole genome shotgun (WGS) entry which is preliminary data.</text>
</comment>
<keyword evidence="4" id="KW-1185">Reference proteome</keyword>
<dbReference type="GO" id="GO:0000175">
    <property type="term" value="F:3'-5'-RNA exonuclease activity"/>
    <property type="evidence" value="ECO:0007669"/>
    <property type="project" value="TreeGrafter"/>
</dbReference>
<evidence type="ECO:0000313" key="4">
    <source>
        <dbReference type="Proteomes" id="UP000429595"/>
    </source>
</evidence>
<feature type="signal peptide" evidence="1">
    <location>
        <begin position="1"/>
        <end position="30"/>
    </location>
</feature>
<feature type="domain" description="Endonuclease/exonuclease/phosphatase" evidence="2">
    <location>
        <begin position="42"/>
        <end position="288"/>
    </location>
</feature>
<evidence type="ECO:0000313" key="3">
    <source>
        <dbReference type="EMBL" id="KAB7707550.1"/>
    </source>
</evidence>
<gene>
    <name evidence="3" type="ORF">F9802_07330</name>
</gene>
<dbReference type="Pfam" id="PF03372">
    <property type="entry name" value="Exo_endo_phos"/>
    <property type="match status" value="1"/>
</dbReference>
<keyword evidence="1" id="KW-0732">Signal</keyword>
<dbReference type="RefSeq" id="WP_152150513.1">
    <property type="nucleotide sequence ID" value="NZ_WEIO01000003.1"/>
</dbReference>
<evidence type="ECO:0000259" key="2">
    <source>
        <dbReference type="Pfam" id="PF03372"/>
    </source>
</evidence>
<feature type="chain" id="PRO_5026296241" description="Endonuclease/exonuclease/phosphatase domain-containing protein" evidence="1">
    <location>
        <begin position="31"/>
        <end position="298"/>
    </location>
</feature>
<dbReference type="EMBL" id="WEIO01000003">
    <property type="protein sequence ID" value="KAB7707550.1"/>
    <property type="molecule type" value="Genomic_DNA"/>
</dbReference>
<protein>
    <recommendedName>
        <fullName evidence="2">Endonuclease/exonuclease/phosphatase domain-containing protein</fullName>
    </recommendedName>
</protein>
<dbReference type="SUPFAM" id="SSF56219">
    <property type="entry name" value="DNase I-like"/>
    <property type="match status" value="1"/>
</dbReference>
<dbReference type="InterPro" id="IPR050410">
    <property type="entry name" value="CCR4/nocturin_mRNA_transcr"/>
</dbReference>
<dbReference type="PANTHER" id="PTHR12121:SF36">
    <property type="entry name" value="ENDONUCLEASE_EXONUCLEASE_PHOSPHATASE DOMAIN-CONTAINING PROTEIN"/>
    <property type="match status" value="1"/>
</dbReference>
<evidence type="ECO:0000256" key="1">
    <source>
        <dbReference type="SAM" id="SignalP"/>
    </source>
</evidence>
<proteinExistence type="predicted"/>
<dbReference type="InterPro" id="IPR005135">
    <property type="entry name" value="Endo/exonuclease/phosphatase"/>
</dbReference>
<dbReference type="Proteomes" id="UP000429595">
    <property type="component" value="Unassembled WGS sequence"/>
</dbReference>
<dbReference type="Gene3D" id="3.60.10.10">
    <property type="entry name" value="Endonuclease/exonuclease/phosphatase"/>
    <property type="match status" value="1"/>
</dbReference>
<name>A0A6I1FSD9_9BACI</name>
<dbReference type="CDD" id="cd09083">
    <property type="entry name" value="EEP-1"/>
    <property type="match status" value="1"/>
</dbReference>
<dbReference type="AlphaFoldDB" id="A0A6I1FSD9"/>
<organism evidence="3 4">
    <name type="scientific">Bacillus aerolatus</name>
    <dbReference type="NCBI Taxonomy" id="2653354"/>
    <lineage>
        <taxon>Bacteria</taxon>
        <taxon>Bacillati</taxon>
        <taxon>Bacillota</taxon>
        <taxon>Bacilli</taxon>
        <taxon>Bacillales</taxon>
        <taxon>Bacillaceae</taxon>
        <taxon>Bacillus</taxon>
    </lineage>
</organism>
<dbReference type="PANTHER" id="PTHR12121">
    <property type="entry name" value="CARBON CATABOLITE REPRESSOR PROTEIN 4"/>
    <property type="match status" value="1"/>
</dbReference>